<reference evidence="3" key="1">
    <citation type="submission" date="2019-10" db="EMBL/GenBank/DDBJ databases">
        <authorList>
            <consortium name="DOE Joint Genome Institute"/>
            <person name="Kuo A."/>
            <person name="Miyauchi S."/>
            <person name="Kiss E."/>
            <person name="Drula E."/>
            <person name="Kohler A."/>
            <person name="Sanchez-Garcia M."/>
            <person name="Andreopoulos B."/>
            <person name="Barry K.W."/>
            <person name="Bonito G."/>
            <person name="Buee M."/>
            <person name="Carver A."/>
            <person name="Chen C."/>
            <person name="Cichocki N."/>
            <person name="Clum A."/>
            <person name="Culley D."/>
            <person name="Crous P.W."/>
            <person name="Fauchery L."/>
            <person name="Girlanda M."/>
            <person name="Hayes R."/>
            <person name="Keri Z."/>
            <person name="LaButti K."/>
            <person name="Lipzen A."/>
            <person name="Lombard V."/>
            <person name="Magnuson J."/>
            <person name="Maillard F."/>
            <person name="Morin E."/>
            <person name="Murat C."/>
            <person name="Nolan M."/>
            <person name="Ohm R."/>
            <person name="Pangilinan J."/>
            <person name="Pereira M."/>
            <person name="Perotto S."/>
            <person name="Peter M."/>
            <person name="Riley R."/>
            <person name="Sitrit Y."/>
            <person name="Stielow B."/>
            <person name="Szollosi G."/>
            <person name="Zifcakova L."/>
            <person name="Stursova M."/>
            <person name="Spatafora J.W."/>
            <person name="Tedersoo L."/>
            <person name="Vaario L.-M."/>
            <person name="Yamada A."/>
            <person name="Yan M."/>
            <person name="Wang P."/>
            <person name="Xu J."/>
            <person name="Bruns T."/>
            <person name="Baldrian P."/>
            <person name="Vilgalys R."/>
            <person name="Henrissat B."/>
            <person name="Grigoriev I.V."/>
            <person name="Hibbett D."/>
            <person name="Nagy L.G."/>
            <person name="Martin F.M."/>
        </authorList>
    </citation>
    <scope>NUCLEOTIDE SEQUENCE</scope>
    <source>
        <strain evidence="3">Prilba</strain>
    </source>
</reference>
<feature type="compositionally biased region" description="Polar residues" evidence="1">
    <location>
        <begin position="110"/>
        <end position="120"/>
    </location>
</feature>
<evidence type="ECO:0000313" key="3">
    <source>
        <dbReference type="EMBL" id="KAF8475237.1"/>
    </source>
</evidence>
<protein>
    <recommendedName>
        <fullName evidence="2">Retrovirus-related Pol polyprotein from transposon TNT 1-94-like beta-barrel domain-containing protein</fullName>
    </recommendedName>
</protein>
<reference evidence="3" key="2">
    <citation type="journal article" date="2020" name="Nat. Commun.">
        <title>Large-scale genome sequencing of mycorrhizal fungi provides insights into the early evolution of symbiotic traits.</title>
        <authorList>
            <person name="Miyauchi S."/>
            <person name="Kiss E."/>
            <person name="Kuo A."/>
            <person name="Drula E."/>
            <person name="Kohler A."/>
            <person name="Sanchez-Garcia M."/>
            <person name="Morin E."/>
            <person name="Andreopoulos B."/>
            <person name="Barry K.W."/>
            <person name="Bonito G."/>
            <person name="Buee M."/>
            <person name="Carver A."/>
            <person name="Chen C."/>
            <person name="Cichocki N."/>
            <person name="Clum A."/>
            <person name="Culley D."/>
            <person name="Crous P.W."/>
            <person name="Fauchery L."/>
            <person name="Girlanda M."/>
            <person name="Hayes R.D."/>
            <person name="Keri Z."/>
            <person name="LaButti K."/>
            <person name="Lipzen A."/>
            <person name="Lombard V."/>
            <person name="Magnuson J."/>
            <person name="Maillard F."/>
            <person name="Murat C."/>
            <person name="Nolan M."/>
            <person name="Ohm R.A."/>
            <person name="Pangilinan J."/>
            <person name="Pereira M.F."/>
            <person name="Perotto S."/>
            <person name="Peter M."/>
            <person name="Pfister S."/>
            <person name="Riley R."/>
            <person name="Sitrit Y."/>
            <person name="Stielow J.B."/>
            <person name="Szollosi G."/>
            <person name="Zifcakova L."/>
            <person name="Stursova M."/>
            <person name="Spatafora J.W."/>
            <person name="Tedersoo L."/>
            <person name="Vaario L.M."/>
            <person name="Yamada A."/>
            <person name="Yan M."/>
            <person name="Wang P."/>
            <person name="Xu J."/>
            <person name="Bruns T."/>
            <person name="Baldrian P."/>
            <person name="Vilgalys R."/>
            <person name="Dunand C."/>
            <person name="Henrissat B."/>
            <person name="Grigoriev I.V."/>
            <person name="Hibbett D."/>
            <person name="Nagy L.G."/>
            <person name="Martin F.M."/>
        </authorList>
    </citation>
    <scope>NUCLEOTIDE SEQUENCE</scope>
    <source>
        <strain evidence="3">Prilba</strain>
    </source>
</reference>
<evidence type="ECO:0000259" key="2">
    <source>
        <dbReference type="Pfam" id="PF22936"/>
    </source>
</evidence>
<feature type="domain" description="Retrovirus-related Pol polyprotein from transposon TNT 1-94-like beta-barrel" evidence="2">
    <location>
        <begin position="176"/>
        <end position="250"/>
    </location>
</feature>
<organism evidence="3 4">
    <name type="scientific">Russula ochroleuca</name>
    <dbReference type="NCBI Taxonomy" id="152965"/>
    <lineage>
        <taxon>Eukaryota</taxon>
        <taxon>Fungi</taxon>
        <taxon>Dikarya</taxon>
        <taxon>Basidiomycota</taxon>
        <taxon>Agaricomycotina</taxon>
        <taxon>Agaricomycetes</taxon>
        <taxon>Russulales</taxon>
        <taxon>Russulaceae</taxon>
        <taxon>Russula</taxon>
    </lineage>
</organism>
<evidence type="ECO:0000313" key="4">
    <source>
        <dbReference type="Proteomes" id="UP000759537"/>
    </source>
</evidence>
<name>A0A9P5MNN3_9AGAM</name>
<dbReference type="Proteomes" id="UP000759537">
    <property type="component" value="Unassembled WGS sequence"/>
</dbReference>
<dbReference type="OrthoDB" id="2596766at2759"/>
<dbReference type="Pfam" id="PF22936">
    <property type="entry name" value="Pol_BBD"/>
    <property type="match status" value="1"/>
</dbReference>
<feature type="region of interest" description="Disordered" evidence="1">
    <location>
        <begin position="100"/>
        <end position="130"/>
    </location>
</feature>
<dbReference type="AlphaFoldDB" id="A0A9P5MNN3"/>
<comment type="caution">
    <text evidence="3">The sequence shown here is derived from an EMBL/GenBank/DDBJ whole genome shotgun (WGS) entry which is preliminary data.</text>
</comment>
<dbReference type="InterPro" id="IPR054722">
    <property type="entry name" value="PolX-like_BBD"/>
</dbReference>
<dbReference type="EMBL" id="WHVB01000016">
    <property type="protein sequence ID" value="KAF8475237.1"/>
    <property type="molecule type" value="Genomic_DNA"/>
</dbReference>
<gene>
    <name evidence="3" type="ORF">DFH94DRAFT_117168</name>
</gene>
<keyword evidence="4" id="KW-1185">Reference proteome</keyword>
<sequence length="322" mass="35721">MDYRCTSDMDLAEWLDDMQRLYNYLCNMDTECLDDQCFALAVLDNMPGDGSWDEFLSPFYTTSGTLIPIDSTESLTAIRNEYWHRNQNKPQISSHFFSARDNADKKTQKRSQPPDASTSHPVKRLRASSDELRTNARCTPLAKARLGDDITVTSLSAVSGEDTPKDNSCYYGSGDQHVFHDRTAFETYKIIEPITENGISRNSYTGAIGRGTVRLEGRYGDRTPSILLREVLHIPAARFNMISGIRLDKASIVATSVGGVITLSNGAVNVVSGSLHNGLYRLNLSIIRSPNPRSLVLRSDRPNPITRITPLAIAGSSEFYVA</sequence>
<evidence type="ECO:0000256" key="1">
    <source>
        <dbReference type="SAM" id="MobiDB-lite"/>
    </source>
</evidence>
<accession>A0A9P5MNN3</accession>
<proteinExistence type="predicted"/>